<dbReference type="InterPro" id="IPR041679">
    <property type="entry name" value="DNA2/NAM7-like_C"/>
</dbReference>
<accession>A0A2V3PQH5</accession>
<dbReference type="EMBL" id="QICL01000010">
    <property type="protein sequence ID" value="PXV64362.1"/>
    <property type="molecule type" value="Genomic_DNA"/>
</dbReference>
<name>A0A2V3PQH5_9BACT</name>
<dbReference type="Gene3D" id="3.40.50.300">
    <property type="entry name" value="P-loop containing nucleotide triphosphate hydrolases"/>
    <property type="match status" value="2"/>
</dbReference>
<dbReference type="PANTHER" id="PTHR10887:SF495">
    <property type="entry name" value="HELICASE SENATAXIN ISOFORM X1-RELATED"/>
    <property type="match status" value="1"/>
</dbReference>
<keyword evidence="2" id="KW-0067">ATP-binding</keyword>
<dbReference type="PROSITE" id="PS51192">
    <property type="entry name" value="HELICASE_ATP_BIND_1"/>
    <property type="match status" value="1"/>
</dbReference>
<dbReference type="InterPro" id="IPR047187">
    <property type="entry name" value="SF1_C_Upf1"/>
</dbReference>
<dbReference type="InterPro" id="IPR045055">
    <property type="entry name" value="DNA2/NAM7-like"/>
</dbReference>
<evidence type="ECO:0000313" key="3">
    <source>
        <dbReference type="Proteomes" id="UP000247973"/>
    </source>
</evidence>
<dbReference type="SUPFAM" id="SSF52540">
    <property type="entry name" value="P-loop containing nucleoside triphosphate hydrolases"/>
    <property type="match status" value="1"/>
</dbReference>
<organism evidence="2 3">
    <name type="scientific">Dysgonomonas alginatilytica</name>
    <dbReference type="NCBI Taxonomy" id="1605892"/>
    <lineage>
        <taxon>Bacteria</taxon>
        <taxon>Pseudomonadati</taxon>
        <taxon>Bacteroidota</taxon>
        <taxon>Bacteroidia</taxon>
        <taxon>Bacteroidales</taxon>
        <taxon>Dysgonomonadaceae</taxon>
        <taxon>Dysgonomonas</taxon>
    </lineage>
</organism>
<evidence type="ECO:0000259" key="1">
    <source>
        <dbReference type="PROSITE" id="PS51192"/>
    </source>
</evidence>
<dbReference type="InterPro" id="IPR038726">
    <property type="entry name" value="PDDEXK_AddAB-type"/>
</dbReference>
<dbReference type="InterPro" id="IPR014001">
    <property type="entry name" value="Helicase_ATP-bd"/>
</dbReference>
<feature type="domain" description="Helicase ATP-binding" evidence="1">
    <location>
        <begin position="698"/>
        <end position="846"/>
    </location>
</feature>
<dbReference type="InterPro" id="IPR027417">
    <property type="entry name" value="P-loop_NTPase"/>
</dbReference>
<dbReference type="Pfam" id="PF13087">
    <property type="entry name" value="AAA_12"/>
    <property type="match status" value="1"/>
</dbReference>
<keyword evidence="3" id="KW-1185">Reference proteome</keyword>
<dbReference type="PANTHER" id="PTHR10887">
    <property type="entry name" value="DNA2/NAM7 HELICASE FAMILY"/>
    <property type="match status" value="1"/>
</dbReference>
<dbReference type="AlphaFoldDB" id="A0A2V3PQH5"/>
<protein>
    <submittedName>
        <fullName evidence="2">DNA replication ATP-dependent helicase Dna2</fullName>
    </submittedName>
</protein>
<sequence length="1124" mass="131585">MHLLEENKEKKYQEIITEIEKNNNSEISLREKYIQIKRILERSCKEITTKEALQFPSLFARLVYISQIYKLPQSLEWELQNIRVKSSFLLRNEQNIISQIQYNSSYESINNFISIIYASQNTYRDENPQLLNKNEKTPNLDYIRIQVIEIDRDNEVITGVSDSISHSTICIKYNVKNINDAFNQTIERLWIGAQLNLLECKIDKNENYIPKFIVLEPDYLIDASALAECFQNYGRSHLHYFRRKFEQTANSQHILLGNLANFFLDELIFSDTPELLEFNDVFLKAFKDKPFEFTSCNDIKQTTDFRAFMVKARTQFANIQRVITHDFPLNNIDTHQCTLEPSFFSEKFGFQGRLDLLQLSPDENNNSKIIELKSGGLPYPKEDSGKIAINHEVQTAIYRLIIQSVFGYDEKKITSAILYSAAENSGENLRLAAVYKTLEKDIINIRNLIVTTEHDLYLGNSQTVEKLFSDICNLENYGRTPNFFINRIADFHKTISNITEIEKQYFFRYIIFLARELYIQKVGDDYFESSRSTASLWNTEFSDRLESFDLISDLKIKEIDDTERDMKILFERNTSSDFINFREGEICILYPHEEITDSVLTNQILKGTIAEISPTHIVLRFRYKQKNKIFFEKYSSWAIEHDKLDHAYTNMYKSLYTFLSSPADKRETLLGLKEPQSLYSQTSDKQYTKEHKQDVIINKAIKSKDYFLIVGPPGTGKTSIFARRLIEHYYNNTQDNILIIAYTNRAVDELCESINQAFSCNNKECDAYIRIGTELSCDHHYRHRLLQNIADKAKSREELRETLAKHRIFIGTLASIVGKPEIFDIKKFNLSIIDEASQILEPQIIGILPKVDKFIMIGDHKQLSTITLQSKDKARSNNELLNIIKLYDCGESLFERLYRVCQSNKWEQAYDTLVYQGRMHQTLAEFPNKLFYDNILLPANEWQKEQLSLEITDYQNIYEKIVSKKRLEFINYNDNSNTVSDKVNYKEAEIVAELSKTILKTYKANNQYFDPLKTLGIITPYRNQIALIKHKLHETGIPELQNIMIDTVERFQGSQREIIILSFCINKPYQLDFFCNLNNDETVDRKLNVAITRARQQLFLIGNEYILVQNPIYKKLIEYIKSLQ</sequence>
<dbReference type="Proteomes" id="UP000247973">
    <property type="component" value="Unassembled WGS sequence"/>
</dbReference>
<dbReference type="GO" id="GO:0004386">
    <property type="term" value="F:helicase activity"/>
    <property type="evidence" value="ECO:0007669"/>
    <property type="project" value="UniProtKB-KW"/>
</dbReference>
<dbReference type="Pfam" id="PF12705">
    <property type="entry name" value="PDDEXK_1"/>
    <property type="match status" value="1"/>
</dbReference>
<dbReference type="CDD" id="cd18808">
    <property type="entry name" value="SF1_C_Upf1"/>
    <property type="match status" value="1"/>
</dbReference>
<dbReference type="OrthoDB" id="9757917at2"/>
<reference evidence="2 3" key="1">
    <citation type="submission" date="2018-03" db="EMBL/GenBank/DDBJ databases">
        <title>Genomic Encyclopedia of Archaeal and Bacterial Type Strains, Phase II (KMG-II): from individual species to whole genera.</title>
        <authorList>
            <person name="Goeker M."/>
        </authorList>
    </citation>
    <scope>NUCLEOTIDE SEQUENCE [LARGE SCALE GENOMIC DNA]</scope>
    <source>
        <strain evidence="2 3">DSM 100214</strain>
    </source>
</reference>
<dbReference type="Pfam" id="PF13086">
    <property type="entry name" value="AAA_11"/>
    <property type="match status" value="2"/>
</dbReference>
<dbReference type="InterPro" id="IPR041677">
    <property type="entry name" value="DNA2/NAM7_AAA_11"/>
</dbReference>
<gene>
    <name evidence="2" type="ORF">CLV62_1105</name>
</gene>
<comment type="caution">
    <text evidence="2">The sequence shown here is derived from an EMBL/GenBank/DDBJ whole genome shotgun (WGS) entry which is preliminary data.</text>
</comment>
<keyword evidence="2" id="KW-0547">Nucleotide-binding</keyword>
<dbReference type="RefSeq" id="WP_110310489.1">
    <property type="nucleotide sequence ID" value="NZ_QICL01000010.1"/>
</dbReference>
<proteinExistence type="predicted"/>
<evidence type="ECO:0000313" key="2">
    <source>
        <dbReference type="EMBL" id="PXV64362.1"/>
    </source>
</evidence>
<keyword evidence="2" id="KW-0347">Helicase</keyword>
<keyword evidence="2" id="KW-0378">Hydrolase</keyword>